<dbReference type="AlphaFoldDB" id="A0A401QDM5"/>
<feature type="non-terminal residue" evidence="1">
    <location>
        <position position="1"/>
    </location>
</feature>
<reference evidence="1 2" key="1">
    <citation type="journal article" date="2018" name="Nat. Ecol. Evol.">
        <title>Shark genomes provide insights into elasmobranch evolution and the origin of vertebrates.</title>
        <authorList>
            <person name="Hara Y"/>
            <person name="Yamaguchi K"/>
            <person name="Onimaru K"/>
            <person name="Kadota M"/>
            <person name="Koyanagi M"/>
            <person name="Keeley SD"/>
            <person name="Tatsumi K"/>
            <person name="Tanaka K"/>
            <person name="Motone F"/>
            <person name="Kageyama Y"/>
            <person name="Nozu R"/>
            <person name="Adachi N"/>
            <person name="Nishimura O"/>
            <person name="Nakagawa R"/>
            <person name="Tanegashima C"/>
            <person name="Kiyatake I"/>
            <person name="Matsumoto R"/>
            <person name="Murakumo K"/>
            <person name="Nishida K"/>
            <person name="Terakita A"/>
            <person name="Kuratani S"/>
            <person name="Sato K"/>
            <person name="Hyodo S Kuraku.S."/>
        </authorList>
    </citation>
    <scope>NUCLEOTIDE SEQUENCE [LARGE SCALE GENOMIC DNA]</scope>
</reference>
<dbReference type="STRING" id="75743.A0A401QDM5"/>
<sequence>IQSRLELKKKLACKPFKWYLENVYPELRRSRGR</sequence>
<name>A0A401QDM5_SCYTO</name>
<feature type="non-terminal residue" evidence="1">
    <location>
        <position position="33"/>
    </location>
</feature>
<keyword evidence="2" id="KW-1185">Reference proteome</keyword>
<organism evidence="1 2">
    <name type="scientific">Scyliorhinus torazame</name>
    <name type="common">Cloudy catshark</name>
    <name type="synonym">Catulus torazame</name>
    <dbReference type="NCBI Taxonomy" id="75743"/>
    <lineage>
        <taxon>Eukaryota</taxon>
        <taxon>Metazoa</taxon>
        <taxon>Chordata</taxon>
        <taxon>Craniata</taxon>
        <taxon>Vertebrata</taxon>
        <taxon>Chondrichthyes</taxon>
        <taxon>Elasmobranchii</taxon>
        <taxon>Galeomorphii</taxon>
        <taxon>Galeoidea</taxon>
        <taxon>Carcharhiniformes</taxon>
        <taxon>Scyliorhinidae</taxon>
        <taxon>Scyliorhinus</taxon>
    </lineage>
</organism>
<dbReference type="Gene3D" id="1.10.8.460">
    <property type="entry name" value="ppGaNTase-T1 linker domain-like"/>
    <property type="match status" value="1"/>
</dbReference>
<dbReference type="Proteomes" id="UP000288216">
    <property type="component" value="Unassembled WGS sequence"/>
</dbReference>
<gene>
    <name evidence="1" type="ORF">scyTo_0024065</name>
</gene>
<accession>A0A401QDM5</accession>
<protein>
    <submittedName>
        <fullName evidence="1">Uncharacterized protein</fullName>
    </submittedName>
</protein>
<evidence type="ECO:0000313" key="2">
    <source>
        <dbReference type="Proteomes" id="UP000288216"/>
    </source>
</evidence>
<comment type="caution">
    <text evidence="1">The sequence shown here is derived from an EMBL/GenBank/DDBJ whole genome shotgun (WGS) entry which is preliminary data.</text>
</comment>
<dbReference type="OrthoDB" id="5988548at2759"/>
<evidence type="ECO:0000313" key="1">
    <source>
        <dbReference type="EMBL" id="GCB83485.1"/>
    </source>
</evidence>
<proteinExistence type="predicted"/>
<dbReference type="EMBL" id="BFAA01038624">
    <property type="protein sequence ID" value="GCB83485.1"/>
    <property type="molecule type" value="Genomic_DNA"/>
</dbReference>